<dbReference type="EC" id="2.3.1.-" evidence="2"/>
<dbReference type="PROSITE" id="PS51186">
    <property type="entry name" value="GNAT"/>
    <property type="match status" value="1"/>
</dbReference>
<accession>A0ABY8PVZ4</accession>
<dbReference type="InterPro" id="IPR016181">
    <property type="entry name" value="Acyl_CoA_acyltransferase"/>
</dbReference>
<dbReference type="PANTHER" id="PTHR43451">
    <property type="entry name" value="ACETYLTRANSFERASE (GNAT) FAMILY PROTEIN"/>
    <property type="match status" value="1"/>
</dbReference>
<dbReference type="InterPro" id="IPR000182">
    <property type="entry name" value="GNAT_dom"/>
</dbReference>
<keyword evidence="2" id="KW-0012">Acyltransferase</keyword>
<sequence>MTIEITDYRPRDAALTRDLFQAAIRGTASRDYTPEQVAVWSRVDDLGPWNDNRMKSHCLVARIGDEPAGFTEIDGDAYLNMMFVDPRFAGSGVATALLQAAISLVDPTVTVTAHASLTARQFFEARGFRVVAEHHPVIRGVQLTNFSVSLAPREK</sequence>
<name>A0ABY8PVZ4_9ACTN</name>
<keyword evidence="3" id="KW-1185">Reference proteome</keyword>
<feature type="domain" description="N-acetyltransferase" evidence="1">
    <location>
        <begin position="3"/>
        <end position="144"/>
    </location>
</feature>
<dbReference type="InterPro" id="IPR052564">
    <property type="entry name" value="N-acetyltrans/Recomb-assoc"/>
</dbReference>
<gene>
    <name evidence="2" type="ORF">QH948_10780</name>
</gene>
<evidence type="ECO:0000259" key="1">
    <source>
        <dbReference type="PROSITE" id="PS51186"/>
    </source>
</evidence>
<proteinExistence type="predicted"/>
<reference evidence="2 3" key="1">
    <citation type="journal article" date="2008" name="Int. J. Syst. Evol. Microbiol.">
        <title>Tessaracoccus flavescens sp. nov., isolated from marine sediment.</title>
        <authorList>
            <person name="Lee D.W."/>
            <person name="Lee S.D."/>
        </authorList>
    </citation>
    <scope>NUCLEOTIDE SEQUENCE [LARGE SCALE GENOMIC DNA]</scope>
    <source>
        <strain evidence="2 3">T21</strain>
    </source>
</reference>
<dbReference type="Gene3D" id="3.40.630.30">
    <property type="match status" value="1"/>
</dbReference>
<dbReference type="CDD" id="cd04301">
    <property type="entry name" value="NAT_SF"/>
    <property type="match status" value="1"/>
</dbReference>
<dbReference type="GO" id="GO:0016746">
    <property type="term" value="F:acyltransferase activity"/>
    <property type="evidence" value="ECO:0007669"/>
    <property type="project" value="UniProtKB-KW"/>
</dbReference>
<organism evidence="2 3">
    <name type="scientific">Tessaracoccus lacteus</name>
    <dbReference type="NCBI Taxonomy" id="3041766"/>
    <lineage>
        <taxon>Bacteria</taxon>
        <taxon>Bacillati</taxon>
        <taxon>Actinomycetota</taxon>
        <taxon>Actinomycetes</taxon>
        <taxon>Propionibacteriales</taxon>
        <taxon>Propionibacteriaceae</taxon>
        <taxon>Tessaracoccus</taxon>
    </lineage>
</organism>
<dbReference type="EMBL" id="CP123967">
    <property type="protein sequence ID" value="WGT46624.1"/>
    <property type="molecule type" value="Genomic_DNA"/>
</dbReference>
<dbReference type="PANTHER" id="PTHR43451:SF1">
    <property type="entry name" value="ACETYLTRANSFERASE"/>
    <property type="match status" value="1"/>
</dbReference>
<dbReference type="Pfam" id="PF13673">
    <property type="entry name" value="Acetyltransf_10"/>
    <property type="match status" value="1"/>
</dbReference>
<protein>
    <submittedName>
        <fullName evidence="2">GNAT family N-acetyltransferase</fullName>
        <ecNumber evidence="2">2.3.1.-</ecNumber>
    </submittedName>
</protein>
<keyword evidence="2" id="KW-0808">Transferase</keyword>
<evidence type="ECO:0000313" key="2">
    <source>
        <dbReference type="EMBL" id="WGT46624.1"/>
    </source>
</evidence>
<dbReference type="SUPFAM" id="SSF55729">
    <property type="entry name" value="Acyl-CoA N-acyltransferases (Nat)"/>
    <property type="match status" value="1"/>
</dbReference>
<dbReference type="RefSeq" id="WP_281144388.1">
    <property type="nucleotide sequence ID" value="NZ_CP123967.1"/>
</dbReference>
<evidence type="ECO:0000313" key="3">
    <source>
        <dbReference type="Proteomes" id="UP001244136"/>
    </source>
</evidence>
<dbReference type="Proteomes" id="UP001244136">
    <property type="component" value="Chromosome"/>
</dbReference>